<evidence type="ECO:0000313" key="7">
    <source>
        <dbReference type="Proteomes" id="UP001161916"/>
    </source>
</evidence>
<reference evidence="6" key="2">
    <citation type="journal article" date="2023" name="Gut Microbes">
        <title>Characterization of Bifidobacterium kashiwanohense that utilizes both milk- and plant-derived oligosaccharides.</title>
        <authorList>
            <person name="Orihara K."/>
            <person name="Yahagi K."/>
            <person name="Saito Y."/>
            <person name="Watanabe Y."/>
            <person name="Sasai T."/>
            <person name="Hara T."/>
            <person name="Tsukuda N."/>
            <person name="Oki K."/>
            <person name="Fujimoto J."/>
            <person name="Matsuki T."/>
        </authorList>
    </citation>
    <scope>NUCLEOTIDE SEQUENCE</scope>
    <source>
        <strain evidence="6">YIT 13062</strain>
    </source>
</reference>
<gene>
    <name evidence="6" type="ORF">OB951_02230</name>
</gene>
<proteinExistence type="inferred from homology"/>
<dbReference type="InterPro" id="IPR052028">
    <property type="entry name" value="HipA_Ser/Thr_kinase"/>
</dbReference>
<dbReference type="PANTHER" id="PTHR37419">
    <property type="entry name" value="SERINE/THREONINE-PROTEIN KINASE TOXIN HIPA"/>
    <property type="match status" value="1"/>
</dbReference>
<dbReference type="GO" id="GO:0004674">
    <property type="term" value="F:protein serine/threonine kinase activity"/>
    <property type="evidence" value="ECO:0007669"/>
    <property type="project" value="TreeGrafter"/>
</dbReference>
<evidence type="ECO:0000256" key="3">
    <source>
        <dbReference type="ARBA" id="ARBA00022777"/>
    </source>
</evidence>
<sequence>MSQTIQVHTTLQGQDVQAGTIFAQNNRITFRYTPEFLASDNAYDLTPALPRVSDAPFFFEGLGPFSDSAPDRWGRKLLNRALKRKRVSEIEYLLGVDDATRQGALRYYIDGTPQASGNDIPKLTDLPKLLDTADAVGEDREVADIDLRRLYRATGSLGGARPKACIYDKGMLWLAKFPKPSGDEWDIIGWEAVTLQLADMAGIRVPNHHTISITDSQDRHRSVLLTSRFDRQPSKEGPSFMTRIPYYSAMTALDAHDGEGGDWLDLAEFARSMGCDLHELWRRAMFGAAIGNCDDHLRNHGFIRKDSTWELSPAFDLNPEPYDENLSDEHQLTLFGDGQVTPELLMRKDALALFDIPTSAAISYTEKLRSALSQALSLARKTRIDSHSLAIMSGRFQHGLETLGCLV</sequence>
<dbReference type="Proteomes" id="UP001161916">
    <property type="component" value="Unassembled WGS sequence"/>
</dbReference>
<dbReference type="Gene3D" id="1.10.1070.20">
    <property type="match status" value="1"/>
</dbReference>
<dbReference type="RefSeq" id="WP_281105504.1">
    <property type="nucleotide sequence ID" value="NZ_JAOPMH010000003.1"/>
</dbReference>
<comment type="caution">
    <text evidence="6">The sequence shown here is derived from an EMBL/GenBank/DDBJ whole genome shotgun (WGS) entry which is preliminary data.</text>
</comment>
<keyword evidence="2" id="KW-0808">Transferase</keyword>
<dbReference type="AlphaFoldDB" id="A0AA43P6E5"/>
<evidence type="ECO:0000256" key="1">
    <source>
        <dbReference type="ARBA" id="ARBA00010164"/>
    </source>
</evidence>
<evidence type="ECO:0000259" key="4">
    <source>
        <dbReference type="Pfam" id="PF07804"/>
    </source>
</evidence>
<accession>A0AA43P6E5</accession>
<evidence type="ECO:0000313" key="6">
    <source>
        <dbReference type="EMBL" id="MDH7889437.1"/>
    </source>
</evidence>
<dbReference type="GO" id="GO:0005829">
    <property type="term" value="C:cytosol"/>
    <property type="evidence" value="ECO:0007669"/>
    <property type="project" value="TreeGrafter"/>
</dbReference>
<dbReference type="Pfam" id="PF13657">
    <property type="entry name" value="Couple_hipA"/>
    <property type="match status" value="1"/>
</dbReference>
<dbReference type="Pfam" id="PF07804">
    <property type="entry name" value="HipA_C"/>
    <property type="match status" value="1"/>
</dbReference>
<dbReference type="EMBL" id="JAOPMH010000003">
    <property type="protein sequence ID" value="MDH7889437.1"/>
    <property type="molecule type" value="Genomic_DNA"/>
</dbReference>
<feature type="domain" description="HipA-like C-terminal" evidence="4">
    <location>
        <begin position="156"/>
        <end position="368"/>
    </location>
</feature>
<name>A0AA43P6E5_9BIFI</name>
<reference evidence="6" key="1">
    <citation type="submission" date="2022-09" db="EMBL/GenBank/DDBJ databases">
        <authorList>
            <person name="Orihara K."/>
        </authorList>
    </citation>
    <scope>NUCLEOTIDE SEQUENCE</scope>
    <source>
        <strain evidence="6">YIT 13062</strain>
    </source>
</reference>
<dbReference type="PANTHER" id="PTHR37419:SF8">
    <property type="entry name" value="TOXIN YJJJ"/>
    <property type="match status" value="1"/>
</dbReference>
<evidence type="ECO:0000259" key="5">
    <source>
        <dbReference type="Pfam" id="PF13657"/>
    </source>
</evidence>
<evidence type="ECO:0000256" key="2">
    <source>
        <dbReference type="ARBA" id="ARBA00022679"/>
    </source>
</evidence>
<dbReference type="InterPro" id="IPR017508">
    <property type="entry name" value="HipA_N1"/>
</dbReference>
<protein>
    <submittedName>
        <fullName evidence="6">Type II toxin-antitoxin system HipA family toxin</fullName>
    </submittedName>
</protein>
<keyword evidence="3" id="KW-0418">Kinase</keyword>
<comment type="similarity">
    <text evidence="1">Belongs to the HipA Ser/Thr kinase family.</text>
</comment>
<organism evidence="6 7">
    <name type="scientific">Bifidobacterium catenulatum subsp. kashiwanohense</name>
    <dbReference type="NCBI Taxonomy" id="630129"/>
    <lineage>
        <taxon>Bacteria</taxon>
        <taxon>Bacillati</taxon>
        <taxon>Actinomycetota</taxon>
        <taxon>Actinomycetes</taxon>
        <taxon>Bifidobacteriales</taxon>
        <taxon>Bifidobacteriaceae</taxon>
        <taxon>Bifidobacterium</taxon>
    </lineage>
</organism>
<feature type="domain" description="HipA N-terminal subdomain 1" evidence="5">
    <location>
        <begin position="15"/>
        <end position="95"/>
    </location>
</feature>
<dbReference type="InterPro" id="IPR012893">
    <property type="entry name" value="HipA-like_C"/>
</dbReference>